<dbReference type="PROSITE" id="PS50893">
    <property type="entry name" value="ABC_TRANSPORTER_2"/>
    <property type="match status" value="1"/>
</dbReference>
<evidence type="ECO:0000256" key="8">
    <source>
        <dbReference type="ARBA" id="ARBA00022989"/>
    </source>
</evidence>
<dbReference type="GO" id="GO:0034040">
    <property type="term" value="F:ATPase-coupled lipid transmembrane transporter activity"/>
    <property type="evidence" value="ECO:0007669"/>
    <property type="project" value="TreeGrafter"/>
</dbReference>
<name>A0A849I891_9HYPH</name>
<keyword evidence="6" id="KW-0547">Nucleotide-binding</keyword>
<evidence type="ECO:0000256" key="9">
    <source>
        <dbReference type="ARBA" id="ARBA00023136"/>
    </source>
</evidence>
<dbReference type="GO" id="GO:0140359">
    <property type="term" value="F:ABC-type transporter activity"/>
    <property type="evidence" value="ECO:0007669"/>
    <property type="project" value="InterPro"/>
</dbReference>
<dbReference type="InterPro" id="IPR010128">
    <property type="entry name" value="ATPase_T1SS_PrtD-like"/>
</dbReference>
<dbReference type="InterPro" id="IPR017871">
    <property type="entry name" value="ABC_transporter-like_CS"/>
</dbReference>
<comment type="subcellular location">
    <subcellularLocation>
        <location evidence="1">Cell membrane</location>
        <topology evidence="1">Multi-pass membrane protein</topology>
    </subcellularLocation>
</comment>
<feature type="transmembrane region" description="Helical" evidence="11">
    <location>
        <begin position="150"/>
        <end position="176"/>
    </location>
</feature>
<keyword evidence="9 11" id="KW-0472">Membrane</keyword>
<dbReference type="InterPro" id="IPR011527">
    <property type="entry name" value="ABC1_TM_dom"/>
</dbReference>
<dbReference type="GO" id="GO:0030256">
    <property type="term" value="C:type I protein secretion system complex"/>
    <property type="evidence" value="ECO:0007669"/>
    <property type="project" value="InterPro"/>
</dbReference>
<evidence type="ECO:0000313" key="14">
    <source>
        <dbReference type="EMBL" id="NNM73541.1"/>
    </source>
</evidence>
<keyword evidence="7" id="KW-0067">ATP-binding</keyword>
<keyword evidence="15" id="KW-1185">Reference proteome</keyword>
<dbReference type="Proteomes" id="UP000564885">
    <property type="component" value="Unassembled WGS sequence"/>
</dbReference>
<feature type="compositionally biased region" description="Low complexity" evidence="10">
    <location>
        <begin position="569"/>
        <end position="585"/>
    </location>
</feature>
<feature type="transmembrane region" description="Helical" evidence="11">
    <location>
        <begin position="63"/>
        <end position="83"/>
    </location>
</feature>
<reference evidence="14 15" key="1">
    <citation type="submission" date="2020-04" db="EMBL/GenBank/DDBJ databases">
        <title>Enterovirga sp. isolate from soil.</title>
        <authorList>
            <person name="Chea S."/>
            <person name="Kim D.-U."/>
        </authorList>
    </citation>
    <scope>NUCLEOTIDE SEQUENCE [LARGE SCALE GENOMIC DNA]</scope>
    <source>
        <strain evidence="14 15">DB1703</strain>
    </source>
</reference>
<dbReference type="AlphaFoldDB" id="A0A849I891"/>
<keyword evidence="5 11" id="KW-0812">Transmembrane</keyword>
<feature type="domain" description="ABC transporter" evidence="12">
    <location>
        <begin position="336"/>
        <end position="572"/>
    </location>
</feature>
<dbReference type="PROSITE" id="PS00211">
    <property type="entry name" value="ABC_TRANSPORTER_1"/>
    <property type="match status" value="1"/>
</dbReference>
<feature type="region of interest" description="Disordered" evidence="10">
    <location>
        <begin position="566"/>
        <end position="585"/>
    </location>
</feature>
<accession>A0A849I891</accession>
<dbReference type="SUPFAM" id="SSF52540">
    <property type="entry name" value="P-loop containing nucleoside triphosphate hydrolases"/>
    <property type="match status" value="1"/>
</dbReference>
<dbReference type="InterPro" id="IPR039421">
    <property type="entry name" value="Type_1_exporter"/>
</dbReference>
<sequence length="585" mass="61853">MTQKTGRGPSHEISLAEILRPCRNVIVAVAAVSGLINLLMLTGPLFMLQVYDRVLPSRSVPTLVALGLIALVLYAIQAALEILRSRTLGRVARVVDERLAARLFRKVVEASAEKREPSSSLQALRDLDTCRSFLSGGGTVAIFDLPWMPLYLAVCFAFHPLIGIAVLLGALLLAAVTVTTDKLSRGPAEAMVAAAATRQVTADAVCRNAELVHALGMRHRTTRLWGRDNQAYLDRSEAGGDVAGAAAGLSRFLRTALQSGILALGAFLVIKGEATPGVMLAATIICSRALAPLDQVIANWRSFVSARQGWSRLRDWFANPPATQDPTPLPVPSRSLRLASVSLAPPGTDTLIVHNVSFAIEAGSALGVIWPSGSGKSSLARALVGLWRPARGVVRLDGATLDQWEPDALGSFIGYMPQDVELLRGTVAQNIARFADHPDHGALIAAAQVAGVHEVILRLPNGYDTPVGESGARLSGGQKQRIGLARALYGEPFLVVLDEPNSNLDAEGERALTAAIHSVRARGGIAVVIAHRPSALAAVDKILVLNEGQVQAFGPREEILPRLLGPARPATVPAPAEPSPAARSA</sequence>
<dbReference type="RefSeq" id="WP_171219053.1">
    <property type="nucleotide sequence ID" value="NZ_JABEPP010000004.1"/>
</dbReference>
<evidence type="ECO:0000256" key="4">
    <source>
        <dbReference type="ARBA" id="ARBA00022475"/>
    </source>
</evidence>
<dbReference type="SMART" id="SM00382">
    <property type="entry name" value="AAA"/>
    <property type="match status" value="1"/>
</dbReference>
<evidence type="ECO:0000313" key="15">
    <source>
        <dbReference type="Proteomes" id="UP000564885"/>
    </source>
</evidence>
<evidence type="ECO:0000256" key="5">
    <source>
        <dbReference type="ARBA" id="ARBA00022692"/>
    </source>
</evidence>
<keyword evidence="8 11" id="KW-1133">Transmembrane helix</keyword>
<evidence type="ECO:0000256" key="11">
    <source>
        <dbReference type="SAM" id="Phobius"/>
    </source>
</evidence>
<evidence type="ECO:0000259" key="12">
    <source>
        <dbReference type="PROSITE" id="PS50893"/>
    </source>
</evidence>
<keyword evidence="3" id="KW-0813">Transport</keyword>
<dbReference type="PANTHER" id="PTHR24221">
    <property type="entry name" value="ATP-BINDING CASSETTE SUB-FAMILY B"/>
    <property type="match status" value="1"/>
</dbReference>
<dbReference type="SUPFAM" id="SSF90123">
    <property type="entry name" value="ABC transporter transmembrane region"/>
    <property type="match status" value="1"/>
</dbReference>
<gene>
    <name evidence="14" type="ORF">HJG44_14225</name>
</gene>
<dbReference type="InterPro" id="IPR003593">
    <property type="entry name" value="AAA+_ATPase"/>
</dbReference>
<dbReference type="GO" id="GO:0030253">
    <property type="term" value="P:protein secretion by the type I secretion system"/>
    <property type="evidence" value="ECO:0007669"/>
    <property type="project" value="InterPro"/>
</dbReference>
<dbReference type="FunFam" id="3.40.50.300:FF:001444">
    <property type="entry name" value="ABC transporter ATP-binding protein"/>
    <property type="match status" value="1"/>
</dbReference>
<evidence type="ECO:0000259" key="13">
    <source>
        <dbReference type="PROSITE" id="PS50929"/>
    </source>
</evidence>
<organism evidence="14 15">
    <name type="scientific">Enterovirga aerilata</name>
    <dbReference type="NCBI Taxonomy" id="2730920"/>
    <lineage>
        <taxon>Bacteria</taxon>
        <taxon>Pseudomonadati</taxon>
        <taxon>Pseudomonadota</taxon>
        <taxon>Alphaproteobacteria</taxon>
        <taxon>Hyphomicrobiales</taxon>
        <taxon>Methylobacteriaceae</taxon>
        <taxon>Enterovirga</taxon>
    </lineage>
</organism>
<evidence type="ECO:0000256" key="10">
    <source>
        <dbReference type="SAM" id="MobiDB-lite"/>
    </source>
</evidence>
<dbReference type="InterPro" id="IPR003439">
    <property type="entry name" value="ABC_transporter-like_ATP-bd"/>
</dbReference>
<keyword evidence="4" id="KW-1003">Cell membrane</keyword>
<dbReference type="PROSITE" id="PS50929">
    <property type="entry name" value="ABC_TM1F"/>
    <property type="match status" value="1"/>
</dbReference>
<dbReference type="InterPro" id="IPR036640">
    <property type="entry name" value="ABC1_TM_sf"/>
</dbReference>
<dbReference type="NCBIfam" id="TIGR01842">
    <property type="entry name" value="type_I_sec_PrtD"/>
    <property type="match status" value="1"/>
</dbReference>
<dbReference type="Pfam" id="PF00005">
    <property type="entry name" value="ABC_tran"/>
    <property type="match status" value="1"/>
</dbReference>
<dbReference type="GO" id="GO:0016887">
    <property type="term" value="F:ATP hydrolysis activity"/>
    <property type="evidence" value="ECO:0007669"/>
    <property type="project" value="InterPro"/>
</dbReference>
<dbReference type="EMBL" id="JABEPP010000004">
    <property type="protein sequence ID" value="NNM73541.1"/>
    <property type="molecule type" value="Genomic_DNA"/>
</dbReference>
<dbReference type="GO" id="GO:0005886">
    <property type="term" value="C:plasma membrane"/>
    <property type="evidence" value="ECO:0007669"/>
    <property type="project" value="UniProtKB-SubCell"/>
</dbReference>
<dbReference type="GO" id="GO:0005524">
    <property type="term" value="F:ATP binding"/>
    <property type="evidence" value="ECO:0007669"/>
    <property type="project" value="UniProtKB-KW"/>
</dbReference>
<protein>
    <submittedName>
        <fullName evidence="14">Type I secretion system permease/ATPase</fullName>
    </submittedName>
</protein>
<feature type="domain" description="ABC transmembrane type-1" evidence="13">
    <location>
        <begin position="27"/>
        <end position="305"/>
    </location>
</feature>
<evidence type="ECO:0000256" key="7">
    <source>
        <dbReference type="ARBA" id="ARBA00022840"/>
    </source>
</evidence>
<dbReference type="CDD" id="cd03246">
    <property type="entry name" value="ABCC_Protease_Secretion"/>
    <property type="match status" value="1"/>
</dbReference>
<dbReference type="Gene3D" id="1.20.1560.10">
    <property type="entry name" value="ABC transporter type 1, transmembrane domain"/>
    <property type="match status" value="1"/>
</dbReference>
<comment type="caution">
    <text evidence="14">The sequence shown here is derived from an EMBL/GenBank/DDBJ whole genome shotgun (WGS) entry which is preliminary data.</text>
</comment>
<dbReference type="Pfam" id="PF00664">
    <property type="entry name" value="ABC_membrane"/>
    <property type="match status" value="1"/>
</dbReference>
<evidence type="ECO:0000256" key="3">
    <source>
        <dbReference type="ARBA" id="ARBA00022448"/>
    </source>
</evidence>
<evidence type="ECO:0000256" key="2">
    <source>
        <dbReference type="ARBA" id="ARBA00005417"/>
    </source>
</evidence>
<feature type="transmembrane region" description="Helical" evidence="11">
    <location>
        <begin position="25"/>
        <end position="51"/>
    </location>
</feature>
<comment type="similarity">
    <text evidence="2">Belongs to the ABC transporter superfamily.</text>
</comment>
<evidence type="ECO:0000256" key="1">
    <source>
        <dbReference type="ARBA" id="ARBA00004651"/>
    </source>
</evidence>
<dbReference type="Gene3D" id="3.40.50.300">
    <property type="entry name" value="P-loop containing nucleotide triphosphate hydrolases"/>
    <property type="match status" value="1"/>
</dbReference>
<dbReference type="InterPro" id="IPR027417">
    <property type="entry name" value="P-loop_NTPase"/>
</dbReference>
<dbReference type="PANTHER" id="PTHR24221:SF248">
    <property type="entry name" value="ABC TRANSPORTER TRANSMEMBRANE REGION"/>
    <property type="match status" value="1"/>
</dbReference>
<proteinExistence type="inferred from homology"/>
<evidence type="ECO:0000256" key="6">
    <source>
        <dbReference type="ARBA" id="ARBA00022741"/>
    </source>
</evidence>